<dbReference type="EMBL" id="UINC01125192">
    <property type="protein sequence ID" value="SVD02853.1"/>
    <property type="molecule type" value="Genomic_DNA"/>
</dbReference>
<organism evidence="1">
    <name type="scientific">marine metagenome</name>
    <dbReference type="NCBI Taxonomy" id="408172"/>
    <lineage>
        <taxon>unclassified sequences</taxon>
        <taxon>metagenomes</taxon>
        <taxon>ecological metagenomes</taxon>
    </lineage>
</organism>
<feature type="non-terminal residue" evidence="1">
    <location>
        <position position="1"/>
    </location>
</feature>
<proteinExistence type="predicted"/>
<gene>
    <name evidence="1" type="ORF">METZ01_LOCUS355707</name>
</gene>
<evidence type="ECO:0000313" key="1">
    <source>
        <dbReference type="EMBL" id="SVD02853.1"/>
    </source>
</evidence>
<sequence>KLSSAQSIGEDDVLTFTAPVHYFRAQQDNTGVTPAPRLPQWTIVRTYTIWNSNTTYSLHDIDPAQNPYVYYQDTVWRAVVKNTGKAPNAVGGFWVRGDICGKLLESCKIRFQCKHQMPGTVDFINSYGEFSAHGIPTYDTNNTPHLPFGGFPGSRKFR</sequence>
<name>A0A382RYZ8_9ZZZZ</name>
<protein>
    <submittedName>
        <fullName evidence="1">Uncharacterized protein</fullName>
    </submittedName>
</protein>
<accession>A0A382RYZ8</accession>
<dbReference type="AlphaFoldDB" id="A0A382RYZ8"/>
<reference evidence="1" key="1">
    <citation type="submission" date="2018-05" db="EMBL/GenBank/DDBJ databases">
        <authorList>
            <person name="Lanie J.A."/>
            <person name="Ng W.-L."/>
            <person name="Kazmierczak K.M."/>
            <person name="Andrzejewski T.M."/>
            <person name="Davidsen T.M."/>
            <person name="Wayne K.J."/>
            <person name="Tettelin H."/>
            <person name="Glass J.I."/>
            <person name="Rusch D."/>
            <person name="Podicherti R."/>
            <person name="Tsui H.-C.T."/>
            <person name="Winkler M.E."/>
        </authorList>
    </citation>
    <scope>NUCLEOTIDE SEQUENCE</scope>
</reference>